<reference evidence="1 2" key="1">
    <citation type="submission" date="2018-04" db="EMBL/GenBank/DDBJ databases">
        <title>Complete genome uncultured novel isolate.</title>
        <authorList>
            <person name="Merlino G."/>
        </authorList>
    </citation>
    <scope>NUCLEOTIDE SEQUENCE [LARGE SCALE GENOMIC DNA]</scope>
    <source>
        <strain evidence="2">R1DC9</strain>
    </source>
</reference>
<gene>
    <name evidence="1" type="ORF">DCC35_07555</name>
</gene>
<keyword evidence="2" id="KW-1185">Reference proteome</keyword>
<proteinExistence type="predicted"/>
<dbReference type="KEGG" id="fpf:DCC35_07555"/>
<protein>
    <submittedName>
        <fullName evidence="1">Uncharacterized protein</fullName>
    </submittedName>
</protein>
<dbReference type="Proteomes" id="UP000298616">
    <property type="component" value="Chromosome"/>
</dbReference>
<evidence type="ECO:0000313" key="1">
    <source>
        <dbReference type="EMBL" id="QCK14609.1"/>
    </source>
</evidence>
<sequence>MFDYVRGIRISSEEKAAYFQMPELYEEHPSSHIGFALNYSGDGIEVLLKMKKGQHDIDQIEFRLGDKDGKELTTFIFKGNSPEELILISKKGKARSLKVSKENDDLYRALLPWKKIGIMPEGEKNTIGVTIKKIDPRGNLYRYGINGVILNDGEKTPVMTLKLASGKN</sequence>
<accession>A0A4D7JEE4</accession>
<evidence type="ECO:0000313" key="2">
    <source>
        <dbReference type="Proteomes" id="UP000298616"/>
    </source>
</evidence>
<dbReference type="AlphaFoldDB" id="A0A4D7JEE4"/>
<name>A0A4D7JEE4_9BACT</name>
<organism evidence="1 2">
    <name type="scientific">Mangrovivirga cuniculi</name>
    <dbReference type="NCBI Taxonomy" id="2715131"/>
    <lineage>
        <taxon>Bacteria</taxon>
        <taxon>Pseudomonadati</taxon>
        <taxon>Bacteroidota</taxon>
        <taxon>Cytophagia</taxon>
        <taxon>Cytophagales</taxon>
        <taxon>Mangrovivirgaceae</taxon>
        <taxon>Mangrovivirga</taxon>
    </lineage>
</organism>
<dbReference type="EMBL" id="CP028923">
    <property type="protein sequence ID" value="QCK14609.1"/>
    <property type="molecule type" value="Genomic_DNA"/>
</dbReference>
<dbReference type="RefSeq" id="WP_137090196.1">
    <property type="nucleotide sequence ID" value="NZ_CP028923.1"/>
</dbReference>